<reference evidence="8" key="1">
    <citation type="journal article" date="2018" name="Nat. Microbiol.">
        <title>Leveraging single-cell genomics to expand the fungal tree of life.</title>
        <authorList>
            <person name="Ahrendt S.R."/>
            <person name="Quandt C.A."/>
            <person name="Ciobanu D."/>
            <person name="Clum A."/>
            <person name="Salamov A."/>
            <person name="Andreopoulos B."/>
            <person name="Cheng J.F."/>
            <person name="Woyke T."/>
            <person name="Pelin A."/>
            <person name="Henrissat B."/>
            <person name="Reynolds N.K."/>
            <person name="Benny G.L."/>
            <person name="Smith M.E."/>
            <person name="James T.Y."/>
            <person name="Grigoriev I.V."/>
        </authorList>
    </citation>
    <scope>NUCLEOTIDE SEQUENCE [LARGE SCALE GENOMIC DNA]</scope>
    <source>
        <strain evidence="8">Baker2002</strain>
    </source>
</reference>
<evidence type="ECO:0000256" key="2">
    <source>
        <dbReference type="ARBA" id="ARBA00010225"/>
    </source>
</evidence>
<evidence type="ECO:0000313" key="7">
    <source>
        <dbReference type="EMBL" id="RKP32506.1"/>
    </source>
</evidence>
<dbReference type="EMBL" id="ML004431">
    <property type="protein sequence ID" value="RKP32506.1"/>
    <property type="molecule type" value="Genomic_DNA"/>
</dbReference>
<dbReference type="PANTHER" id="PTHR16023">
    <property type="entry name" value="TAX1 BINDING PROTEIN-RELATED"/>
    <property type="match status" value="1"/>
</dbReference>
<dbReference type="InterPro" id="IPR016024">
    <property type="entry name" value="ARM-type_fold"/>
</dbReference>
<protein>
    <submittedName>
        <fullName evidence="7">ARM repeat-containing protein</fullName>
    </submittedName>
</protein>
<dbReference type="Pfam" id="PF11916">
    <property type="entry name" value="Vac14_Fig4_bd"/>
    <property type="match status" value="1"/>
</dbReference>
<dbReference type="InterPro" id="IPR026825">
    <property type="entry name" value="Vac14"/>
</dbReference>
<proteinExistence type="inferred from homology"/>
<evidence type="ECO:0000256" key="4">
    <source>
        <dbReference type="ARBA" id="ARBA00023136"/>
    </source>
</evidence>
<dbReference type="Gene3D" id="1.25.10.10">
    <property type="entry name" value="Leucine-rich Repeat Variant"/>
    <property type="match status" value="1"/>
</dbReference>
<keyword evidence="5" id="KW-0812">Transmembrane</keyword>
<evidence type="ECO:0000259" key="6">
    <source>
        <dbReference type="Pfam" id="PF11916"/>
    </source>
</evidence>
<keyword evidence="5" id="KW-1133">Transmembrane helix</keyword>
<keyword evidence="8" id="KW-1185">Reference proteome</keyword>
<keyword evidence="4 5" id="KW-0472">Membrane</keyword>
<dbReference type="PANTHER" id="PTHR16023:SF0">
    <property type="entry name" value="PROTEIN VAC14 HOMOLOG"/>
    <property type="match status" value="1"/>
</dbReference>
<organism evidence="7 8">
    <name type="scientific">Metschnikowia bicuspidata</name>
    <dbReference type="NCBI Taxonomy" id="27322"/>
    <lineage>
        <taxon>Eukaryota</taxon>
        <taxon>Fungi</taxon>
        <taxon>Dikarya</taxon>
        <taxon>Ascomycota</taxon>
        <taxon>Saccharomycotina</taxon>
        <taxon>Pichiomycetes</taxon>
        <taxon>Metschnikowiaceae</taxon>
        <taxon>Metschnikowia</taxon>
    </lineage>
</organism>
<evidence type="ECO:0000256" key="1">
    <source>
        <dbReference type="ARBA" id="ARBA00004308"/>
    </source>
</evidence>
<gene>
    <name evidence="7" type="ORF">METBISCDRAFT_12204</name>
</gene>
<sequence length="920" mass="103150">MTDRVLDATIIKDLLNHVYEKRKATAFQIEGITKAALAQNDSTRIYQIIGTLTDLSNSGPVAAKMGAVTALGSVSVALGLFAIAYFLEDIVRPIFATFRDSDARVRYYACESLYNIAKIARGEILLYFNEVFDILCLLVTDTESSVKNAADILDRLIKDIVSAKSTSYVSILHQPGDGAVQSHVVGPGGDAVQCNHPQNPSKAFLLPRFIPTLLERMYTIEPFAKKFLLGWLELFDDIPTSELITFLPNFLEPLIRFLMNRCPSDVRIETQNLLNTFLKEMEASYKVHYEVRRAHILRERQRQRDGPDAGAVLESALSSDHLVTALGNTRLASRDALPALVDASIKSASTTIVRKPKDDAEDVVPALADTSDAAEFVIGQDIFIDYVRTIAILLSFLRTVPPRTPSEYLYNDLSGESRESWVEIQLTVLRWLLVILRTSPTSFSKYVPDCVSIILRNIALTDELNDVNLRAQFVDFDRALRSYLIRLHECSSADSADDVNESTIQGLNREAYEEFLELHLAKTLLVVLNEYLLVVNELARLNSLEWFMFLYSHYRSSFFTRDDDGASPKFKLDLTALLRSCVDASKEVVAKVLALAAQISEDNQEFFKDFIVKLIVFFERHGTESMAAADTLGAGSHGAAGALSREKIEFIVRRLCVFLSAENIFKLLSEVLVSFEPSNADFLGNIVVTINNILLTIPELLGLRRDLRNFDLSKSDDWALFSTLFQCWSYNVPSALSLCLLTSNYELAYLIIKNLADTEVSFQLLAQLDVLVQLLESHIFLKLRLQLLEPDKFPYLYKTLYGILMIMPQSSTYSVLQNRLSSLTLYLQNLGTLATTPTPGIAHPGATTPTFLSAKRKRIHELADTFVKMHEKQQAASLRKTPRDDYGRADSIRLASTALPSAESRPLMQDYFGVHAESKR</sequence>
<dbReference type="Pfam" id="PF12755">
    <property type="entry name" value="Vac14_Fab1_bd"/>
    <property type="match status" value="1"/>
</dbReference>
<dbReference type="SUPFAM" id="SSF48371">
    <property type="entry name" value="ARM repeat"/>
    <property type="match status" value="1"/>
</dbReference>
<evidence type="ECO:0000313" key="8">
    <source>
        <dbReference type="Proteomes" id="UP000268321"/>
    </source>
</evidence>
<dbReference type="OrthoDB" id="5574975at2759"/>
<feature type="transmembrane region" description="Helical" evidence="5">
    <location>
        <begin position="65"/>
        <end position="87"/>
    </location>
</feature>
<dbReference type="InterPro" id="IPR011989">
    <property type="entry name" value="ARM-like"/>
</dbReference>
<dbReference type="GO" id="GO:0006661">
    <property type="term" value="P:phosphatidylinositol biosynthetic process"/>
    <property type="evidence" value="ECO:0007669"/>
    <property type="project" value="InterPro"/>
</dbReference>
<feature type="domain" description="Vacuolar protein 14 C-terminal Fig4-binding" evidence="6">
    <location>
        <begin position="643"/>
        <end position="822"/>
    </location>
</feature>
<evidence type="ECO:0000256" key="3">
    <source>
        <dbReference type="ARBA" id="ARBA00022737"/>
    </source>
</evidence>
<keyword evidence="3" id="KW-0677">Repeat</keyword>
<accession>A0A4P9ZH85</accession>
<dbReference type="AlphaFoldDB" id="A0A4P9ZH85"/>
<dbReference type="GO" id="GO:0000329">
    <property type="term" value="C:fungal-type vacuole membrane"/>
    <property type="evidence" value="ECO:0007669"/>
    <property type="project" value="TreeGrafter"/>
</dbReference>
<comment type="similarity">
    <text evidence="2">Belongs to the VAC14 family.</text>
</comment>
<name>A0A4P9ZH85_9ASCO</name>
<evidence type="ECO:0000256" key="5">
    <source>
        <dbReference type="SAM" id="Phobius"/>
    </source>
</evidence>
<dbReference type="GO" id="GO:0010008">
    <property type="term" value="C:endosome membrane"/>
    <property type="evidence" value="ECO:0007669"/>
    <property type="project" value="TreeGrafter"/>
</dbReference>
<dbReference type="InterPro" id="IPR021841">
    <property type="entry name" value="VAC14_Fig4p-bd"/>
</dbReference>
<comment type="subcellular location">
    <subcellularLocation>
        <location evidence="1">Endomembrane system</location>
    </subcellularLocation>
</comment>
<dbReference type="Proteomes" id="UP000268321">
    <property type="component" value="Unassembled WGS sequence"/>
</dbReference>
<dbReference type="GO" id="GO:0070772">
    <property type="term" value="C:PAS complex"/>
    <property type="evidence" value="ECO:0007669"/>
    <property type="project" value="InterPro"/>
</dbReference>